<keyword evidence="3" id="KW-1185">Reference proteome</keyword>
<organism evidence="2 3">
    <name type="scientific">Thecamonas trahens ATCC 50062</name>
    <dbReference type="NCBI Taxonomy" id="461836"/>
    <lineage>
        <taxon>Eukaryota</taxon>
        <taxon>Apusozoa</taxon>
        <taxon>Apusomonadida</taxon>
        <taxon>Apusomonadidae</taxon>
        <taxon>Thecamonas</taxon>
    </lineage>
</organism>
<accession>A0A0L0DIS6</accession>
<evidence type="ECO:0000313" key="3">
    <source>
        <dbReference type="Proteomes" id="UP000054408"/>
    </source>
</evidence>
<dbReference type="AlphaFoldDB" id="A0A0L0DIS6"/>
<dbReference type="Proteomes" id="UP000054408">
    <property type="component" value="Unassembled WGS sequence"/>
</dbReference>
<feature type="compositionally biased region" description="Pro residues" evidence="1">
    <location>
        <begin position="47"/>
        <end position="56"/>
    </location>
</feature>
<feature type="region of interest" description="Disordered" evidence="1">
    <location>
        <begin position="34"/>
        <end position="61"/>
    </location>
</feature>
<evidence type="ECO:0000313" key="2">
    <source>
        <dbReference type="EMBL" id="KNC52011.1"/>
    </source>
</evidence>
<gene>
    <name evidence="2" type="ORF">AMSG_08264</name>
</gene>
<dbReference type="RefSeq" id="XP_013755594.1">
    <property type="nucleotide sequence ID" value="XM_013900140.1"/>
</dbReference>
<proteinExistence type="predicted"/>
<reference evidence="2 3" key="1">
    <citation type="submission" date="2010-05" db="EMBL/GenBank/DDBJ databases">
        <title>The Genome Sequence of Thecamonas trahens ATCC 50062.</title>
        <authorList>
            <consortium name="The Broad Institute Genome Sequencing Platform"/>
            <person name="Russ C."/>
            <person name="Cuomo C."/>
            <person name="Shea T."/>
            <person name="Young S.K."/>
            <person name="Zeng Q."/>
            <person name="Koehrsen M."/>
            <person name="Haas B."/>
            <person name="Borodovsky M."/>
            <person name="Guigo R."/>
            <person name="Alvarado L."/>
            <person name="Berlin A."/>
            <person name="Bochicchio J."/>
            <person name="Borenstein D."/>
            <person name="Chapman S."/>
            <person name="Chen Z."/>
            <person name="Freedman E."/>
            <person name="Gellesch M."/>
            <person name="Goldberg J."/>
            <person name="Griggs A."/>
            <person name="Gujja S."/>
            <person name="Heilman E."/>
            <person name="Heiman D."/>
            <person name="Hepburn T."/>
            <person name="Howarth C."/>
            <person name="Jen D."/>
            <person name="Larson L."/>
            <person name="Mehta T."/>
            <person name="Park D."/>
            <person name="Pearson M."/>
            <person name="Roberts A."/>
            <person name="Saif S."/>
            <person name="Shenoy N."/>
            <person name="Sisk P."/>
            <person name="Stolte C."/>
            <person name="Sykes S."/>
            <person name="Thomson T."/>
            <person name="Walk T."/>
            <person name="White J."/>
            <person name="Yandava C."/>
            <person name="Burger G."/>
            <person name="Gray M.W."/>
            <person name="Holland P.W.H."/>
            <person name="King N."/>
            <person name="Lang F.B.F."/>
            <person name="Roger A.J."/>
            <person name="Ruiz-Trillo I."/>
            <person name="Lander E."/>
            <person name="Nusbaum C."/>
        </authorList>
    </citation>
    <scope>NUCLEOTIDE SEQUENCE [LARGE SCALE GENOMIC DNA]</scope>
    <source>
        <strain evidence="2 3">ATCC 50062</strain>
    </source>
</reference>
<protein>
    <submittedName>
        <fullName evidence="2">Uncharacterized protein</fullName>
    </submittedName>
</protein>
<sequence>MPGPVTVVVVAGVLVLATLLTQLGFGERRSGLAGQRAALRPDARPTTFPPPSPGSHPLPGGGRRDIEVFRSFALLPGTAPLPISHVAQAQYDAAAAVVVDGTAEPVVVASPWPPFSSDWAETAMPLDGYRGDCLQMRRTVRNPLCLRSAAGCAASDRLLARAGEIEIYWHERAAAAIGNGVEVSPLVLARCNALELASSFVAEDVEEACLDAEPLPRETSPAKAVCEAERRRLREIMMPDVLSHWPRISPHDVWRVLGKERMLVLGGDSIASQLDSHLRCAMMEEGAGSIKISRPGQDGGEQLDLFATVGPNGAVVAKTIHYRYSPALVDALLEIADVIVLNVGLHIRINGPEDEMMYANELRALFGHVREWAKEAGHVFVAQQTPIVNGTRKQIRNEILNAVARELDPDSAWLHILPLYELTKESHHAHLGMIEHRDPAVGTSCDCTHWCYAPALTEAWLGALYPILSAEFS</sequence>
<name>A0A0L0DIS6_THETB</name>
<dbReference type="OrthoDB" id="10395075at2759"/>
<dbReference type="EMBL" id="GL349471">
    <property type="protein sequence ID" value="KNC52011.1"/>
    <property type="molecule type" value="Genomic_DNA"/>
</dbReference>
<dbReference type="GeneID" id="25566992"/>
<evidence type="ECO:0000256" key="1">
    <source>
        <dbReference type="SAM" id="MobiDB-lite"/>
    </source>
</evidence>